<reference evidence="2" key="1">
    <citation type="submission" date="2021-06" db="EMBL/GenBank/DDBJ databases">
        <authorList>
            <person name="Kallberg Y."/>
            <person name="Tangrot J."/>
            <person name="Rosling A."/>
        </authorList>
    </citation>
    <scope>NUCLEOTIDE SEQUENCE</scope>
    <source>
        <strain evidence="2">CL551</strain>
    </source>
</reference>
<feature type="region of interest" description="Disordered" evidence="1">
    <location>
        <begin position="1"/>
        <end position="20"/>
    </location>
</feature>
<gene>
    <name evidence="2" type="ORF">AMORRO_LOCUS16507</name>
</gene>
<evidence type="ECO:0000313" key="2">
    <source>
        <dbReference type="EMBL" id="CAG8769706.1"/>
    </source>
</evidence>
<comment type="caution">
    <text evidence="2">The sequence shown here is derived from an EMBL/GenBank/DDBJ whole genome shotgun (WGS) entry which is preliminary data.</text>
</comment>
<keyword evidence="3" id="KW-1185">Reference proteome</keyword>
<evidence type="ECO:0000256" key="1">
    <source>
        <dbReference type="SAM" id="MobiDB-lite"/>
    </source>
</evidence>
<feature type="non-terminal residue" evidence="2">
    <location>
        <position position="1"/>
    </location>
</feature>
<protein>
    <submittedName>
        <fullName evidence="2">7685_t:CDS:1</fullName>
    </submittedName>
</protein>
<name>A0A9N9NW76_9GLOM</name>
<dbReference type="AlphaFoldDB" id="A0A9N9NW76"/>
<proteinExistence type="predicted"/>
<sequence length="73" mass="8359">KCIGREESFGDWETSQRKRANERGVTTFMTTSRDVTAEAISARDASKKLTQPSQDDDYLTIIRRIPPILRTDK</sequence>
<dbReference type="Proteomes" id="UP000789342">
    <property type="component" value="Unassembled WGS sequence"/>
</dbReference>
<dbReference type="EMBL" id="CAJVPV010045731">
    <property type="protein sequence ID" value="CAG8769706.1"/>
    <property type="molecule type" value="Genomic_DNA"/>
</dbReference>
<accession>A0A9N9NW76</accession>
<evidence type="ECO:0000313" key="3">
    <source>
        <dbReference type="Proteomes" id="UP000789342"/>
    </source>
</evidence>
<organism evidence="2 3">
    <name type="scientific">Acaulospora morrowiae</name>
    <dbReference type="NCBI Taxonomy" id="94023"/>
    <lineage>
        <taxon>Eukaryota</taxon>
        <taxon>Fungi</taxon>
        <taxon>Fungi incertae sedis</taxon>
        <taxon>Mucoromycota</taxon>
        <taxon>Glomeromycotina</taxon>
        <taxon>Glomeromycetes</taxon>
        <taxon>Diversisporales</taxon>
        <taxon>Acaulosporaceae</taxon>
        <taxon>Acaulospora</taxon>
    </lineage>
</organism>